<evidence type="ECO:0000256" key="8">
    <source>
        <dbReference type="ARBA" id="ARBA00034106"/>
    </source>
</evidence>
<dbReference type="PANTHER" id="PTHR18861:SF0">
    <property type="entry name" value="BRUCHPILOT, ISOFORM J"/>
    <property type="match status" value="1"/>
</dbReference>
<evidence type="ECO:0000313" key="12">
    <source>
        <dbReference type="RefSeq" id="XP_006817071.1"/>
    </source>
</evidence>
<protein>
    <submittedName>
        <fullName evidence="12">LOW QUALITY PROTEIN: ELKS/Rab6-interacting/CAST family member 1-like</fullName>
    </submittedName>
</protein>
<keyword evidence="5 9" id="KW-0175">Coiled coil</keyword>
<organism evidence="11 12">
    <name type="scientific">Saccoglossus kowalevskii</name>
    <name type="common">Acorn worm</name>
    <dbReference type="NCBI Taxonomy" id="10224"/>
    <lineage>
        <taxon>Eukaryota</taxon>
        <taxon>Metazoa</taxon>
        <taxon>Hemichordata</taxon>
        <taxon>Enteropneusta</taxon>
        <taxon>Harrimaniidae</taxon>
        <taxon>Saccoglossus</taxon>
    </lineage>
</organism>
<dbReference type="GeneID" id="100374828"/>
<evidence type="ECO:0000256" key="5">
    <source>
        <dbReference type="ARBA" id="ARBA00023054"/>
    </source>
</evidence>
<dbReference type="InterPro" id="IPR019323">
    <property type="entry name" value="ELKS/CAST"/>
</dbReference>
<feature type="region of interest" description="Disordered" evidence="10">
    <location>
        <begin position="1"/>
        <end position="80"/>
    </location>
</feature>
<dbReference type="Gene3D" id="1.10.287.1490">
    <property type="match status" value="1"/>
</dbReference>
<feature type="region of interest" description="Disordered" evidence="10">
    <location>
        <begin position="98"/>
        <end position="138"/>
    </location>
</feature>
<evidence type="ECO:0000256" key="4">
    <source>
        <dbReference type="ARBA" id="ARBA00023018"/>
    </source>
</evidence>
<feature type="coiled-coil region" evidence="9">
    <location>
        <begin position="186"/>
        <end position="220"/>
    </location>
</feature>
<keyword evidence="4" id="KW-0770">Synapse</keyword>
<evidence type="ECO:0000256" key="10">
    <source>
        <dbReference type="SAM" id="MobiDB-lite"/>
    </source>
</evidence>
<gene>
    <name evidence="12" type="primary">LOC100374828</name>
</gene>
<feature type="compositionally biased region" description="Low complexity" evidence="10">
    <location>
        <begin position="627"/>
        <end position="636"/>
    </location>
</feature>
<feature type="compositionally biased region" description="Acidic residues" evidence="10">
    <location>
        <begin position="1023"/>
        <end position="1032"/>
    </location>
</feature>
<feature type="region of interest" description="Disordered" evidence="10">
    <location>
        <begin position="617"/>
        <end position="638"/>
    </location>
</feature>
<dbReference type="Proteomes" id="UP000694865">
    <property type="component" value="Unplaced"/>
</dbReference>
<keyword evidence="6" id="KW-0206">Cytoskeleton</keyword>
<keyword evidence="7" id="KW-0966">Cell projection</keyword>
<feature type="region of interest" description="Disordered" evidence="10">
    <location>
        <begin position="840"/>
        <end position="860"/>
    </location>
</feature>
<dbReference type="RefSeq" id="XP_006817071.1">
    <property type="nucleotide sequence ID" value="XM_006817008.1"/>
</dbReference>
<evidence type="ECO:0000256" key="9">
    <source>
        <dbReference type="SAM" id="Coils"/>
    </source>
</evidence>
<keyword evidence="3" id="KW-0597">Phosphoprotein</keyword>
<comment type="subcellular location">
    <subcellularLocation>
        <location evidence="1">Cytoplasm</location>
        <location evidence="1">Cytoskeleton</location>
    </subcellularLocation>
    <subcellularLocation>
        <location evidence="8">Presynapse</location>
    </subcellularLocation>
</comment>
<keyword evidence="11" id="KW-1185">Reference proteome</keyword>
<feature type="compositionally biased region" description="Low complexity" evidence="10">
    <location>
        <begin position="18"/>
        <end position="33"/>
    </location>
</feature>
<feature type="coiled-coil region" evidence="9">
    <location>
        <begin position="250"/>
        <end position="284"/>
    </location>
</feature>
<feature type="compositionally biased region" description="Polar residues" evidence="10">
    <location>
        <begin position="34"/>
        <end position="48"/>
    </location>
</feature>
<evidence type="ECO:0000256" key="3">
    <source>
        <dbReference type="ARBA" id="ARBA00022553"/>
    </source>
</evidence>
<feature type="region of interest" description="Disordered" evidence="10">
    <location>
        <begin position="1007"/>
        <end position="1032"/>
    </location>
</feature>
<evidence type="ECO:0000256" key="2">
    <source>
        <dbReference type="ARBA" id="ARBA00022490"/>
    </source>
</evidence>
<accession>A0ABM0MAN0</accession>
<dbReference type="Pfam" id="PF10174">
    <property type="entry name" value="Cast"/>
    <property type="match status" value="1"/>
</dbReference>
<reference evidence="12" key="1">
    <citation type="submission" date="2025-08" db="UniProtKB">
        <authorList>
            <consortium name="RefSeq"/>
        </authorList>
    </citation>
    <scope>IDENTIFICATION</scope>
    <source>
        <tissue evidence="12">Testes</tissue>
    </source>
</reference>
<proteinExistence type="predicted"/>
<evidence type="ECO:0000256" key="1">
    <source>
        <dbReference type="ARBA" id="ARBA00004245"/>
    </source>
</evidence>
<feature type="coiled-coil region" evidence="9">
    <location>
        <begin position="353"/>
        <end position="380"/>
    </location>
</feature>
<dbReference type="PANTHER" id="PTHR18861">
    <property type="entry name" value="ELKS/RAB6-INTERACTING/CAST PROTEIN"/>
    <property type="match status" value="1"/>
</dbReference>
<evidence type="ECO:0000313" key="11">
    <source>
        <dbReference type="Proteomes" id="UP000694865"/>
    </source>
</evidence>
<evidence type="ECO:0000256" key="7">
    <source>
        <dbReference type="ARBA" id="ARBA00023273"/>
    </source>
</evidence>
<sequence>MYSPRRSPRPPRSDAHHQYQQQYHVEVPVQHQQIPATVSGRTGQSPSHASPRISRPQLHARSHSLERSVITTSSGHSPMPMEQIQSLSAAYNTSLEFMPTADNTSGGPSTSRSHTLPRSVHISSPQHTPSHSRSNSLGSGIHAVVSTTTDFGQHKSDHTGISSNITMASPQLPQSHELRQVRDTLLLDLQTQLAHLQKENANLKKELEVKENKLQSSMNSIKTFWSPELKKERALRKEENSKLFVLAEQQNMSSNENQELTKTIQSLQDELHTQRDLKHHLEDLVSFEQSPGRGDTELKTEKERQVKELFLLRKTLEEMELRIDTQKQTLAARDESIKKLLEMLQSKGLPVQSLEENRELDRLRTRLIESEAKVTQLEHKIALKDKGIGNYKQELALNAEKSRKLERQLGSSLQSQDSPKATALKTIIEVKDGKIAALESQVEELEERLSKLRSSGAISPEERTEEIKQIEEYRGHSKFMKRQIDQLKSDLAQKHADLQTTKTKLDTLTIQLSDKQAHFDVLKESLAAKEQHSNMLQADVEALRARIEEKEAFIDRKNKQISSLSEERSQFNNEISELRDMLDIKDRKINVIQRKLDNLQEQLSDKDIQLSNVRERMKSMQTDHSSSDSAVSSLEEALSDKERMIEHLKEQREREDAERLEESEMFQKQVKELKDRVYSLQKEVEEKETSLMDLKDQASSLTSSAFKKDTKLSTMERSLQQKSEDLAKMEMEIKRKNRQFSLWVKEERERESSKDGELGSRVKSLEDEIDHYRDQVSKSQLEVDRLLDILKQMEEEKNAKDQKIAELEGQLKDASKRLATLKREQVTQKKKNAQLLEAARRREGDLSDDSQQLQDSIKQKDDRIEELEEALKESVNITAEREMVLAQQQAMLSAVEKQLEDISKDKDTLKKHLSATSGKLADTTMALKDKEAKMQAMLVERRKQLAEVLEMKQEALQAAICEKDANIALIEMSSKSIKNARTEEEIRRLKKEKDALVKQLKQQTERRMKLIQQQQNQNGDHNNEDEEEGIWA</sequence>
<evidence type="ECO:0000256" key="6">
    <source>
        <dbReference type="ARBA" id="ARBA00023212"/>
    </source>
</evidence>
<keyword evidence="2" id="KW-0963">Cytoplasm</keyword>
<name>A0ABM0MAN0_SACKO</name>